<evidence type="ECO:0000313" key="9">
    <source>
        <dbReference type="EMBL" id="KOO23743.1"/>
    </source>
</evidence>
<evidence type="ECO:0000256" key="1">
    <source>
        <dbReference type="ARBA" id="ARBA00022527"/>
    </source>
</evidence>
<proteinExistence type="predicted"/>
<keyword evidence="2" id="KW-0597">Phosphoprotein</keyword>
<evidence type="ECO:0000256" key="7">
    <source>
        <dbReference type="SAM" id="MobiDB-lite"/>
    </source>
</evidence>
<dbReference type="Gene3D" id="3.30.200.20">
    <property type="entry name" value="Phosphorylase Kinase, domain 1"/>
    <property type="match status" value="1"/>
</dbReference>
<keyword evidence="1" id="KW-0723">Serine/threonine-protein kinase</keyword>
<reference evidence="10" key="1">
    <citation type="journal article" date="2015" name="PLoS Genet.">
        <title>Genome Sequence and Transcriptome Analyses of Chrysochromulina tobin: Metabolic Tools for Enhanced Algal Fitness in the Prominent Order Prymnesiales (Haptophyceae).</title>
        <authorList>
            <person name="Hovde B.T."/>
            <person name="Deodato C.R."/>
            <person name="Hunsperger H.M."/>
            <person name="Ryken S.A."/>
            <person name="Yost W."/>
            <person name="Jha R.K."/>
            <person name="Patterson J."/>
            <person name="Monnat R.J. Jr."/>
            <person name="Barlow S.B."/>
            <person name="Starkenburg S.R."/>
            <person name="Cattolico R.A."/>
        </authorList>
    </citation>
    <scope>NUCLEOTIDE SEQUENCE</scope>
    <source>
        <strain evidence="10">CCMP291</strain>
    </source>
</reference>
<evidence type="ECO:0000259" key="8">
    <source>
        <dbReference type="PROSITE" id="PS50011"/>
    </source>
</evidence>
<dbReference type="InterPro" id="IPR011009">
    <property type="entry name" value="Kinase-like_dom_sf"/>
</dbReference>
<dbReference type="Pfam" id="PF00069">
    <property type="entry name" value="Pkinase"/>
    <property type="match status" value="1"/>
</dbReference>
<dbReference type="EMBL" id="JWZX01003160">
    <property type="protein sequence ID" value="KOO23743.1"/>
    <property type="molecule type" value="Genomic_DNA"/>
</dbReference>
<keyword evidence="6" id="KW-0067">ATP-binding</keyword>
<dbReference type="GO" id="GO:0004674">
    <property type="term" value="F:protein serine/threonine kinase activity"/>
    <property type="evidence" value="ECO:0007669"/>
    <property type="project" value="UniProtKB-KW"/>
</dbReference>
<sequence length="700" mass="76546">MTESVEPIELVLEFLAAKGFVNAEAALREQLELERTPLPVTEQGFSQLEAMLIRGATAGPAKSTGSILQEMRPPVLKAIVADEDMPQSPDTHAAAAAKPSAPAPAAAPVTIRWHDPDADGDVDAWTDDEALGYLQIECSEEALMRGFAASITSRDSFAAEELSAGRNPRDPIFEMYEYPTAADRAATALASASGAAATAPDPRVLCSSNGAGVKTGCAPSKAAEPAAATPAATPSTPSDAEATKARLRALHEQVMQMEAVVTAGQATRPHGDAAEVMGAAKPTAEGVPTTAPTADVLTTAPGNGGADATSAEEAKEKGVLDAKARLAALAEQSDPEVDPYEKATREAAKLATMSLKVVHERGRTGFEEHKDFQIRLHSLIAARYQVKEFLGSAAFSKAVQCLDLHTGEMVCVKIIKNNKDFFDQSLDEVMLLDYLKQHDPDDSHHVVHIYDFFYHKEHLFIVCELLRDNLYEFSKYNREQGGEPYFTLPRLRRIAKQCLEALDFVHKLNLIHCDLKPENILIKSYSRCEVKVIDFGSSCYLTDHLSSYVQSRSYRAPEVILGLQYDGKIDIWSLGAILAELLTGYVLFQNDSVASMLARISAIVGPFPEAFLAKGRHSHKYFVDGMVYERDRDEQPFLLRPKQTSLKHRCHTDDKLFLSFVGSLLRIDPEERPTAEQALQHPWLTTDPYGWPPPSTEETA</sequence>
<organism evidence="9 10">
    <name type="scientific">Chrysochromulina tobinii</name>
    <dbReference type="NCBI Taxonomy" id="1460289"/>
    <lineage>
        <taxon>Eukaryota</taxon>
        <taxon>Haptista</taxon>
        <taxon>Haptophyta</taxon>
        <taxon>Prymnesiophyceae</taxon>
        <taxon>Prymnesiales</taxon>
        <taxon>Chrysochromulinaceae</taxon>
        <taxon>Chrysochromulina</taxon>
    </lineage>
</organism>
<evidence type="ECO:0000256" key="5">
    <source>
        <dbReference type="ARBA" id="ARBA00022777"/>
    </source>
</evidence>
<feature type="region of interest" description="Disordered" evidence="7">
    <location>
        <begin position="673"/>
        <end position="700"/>
    </location>
</feature>
<name>A0A0M0JBZ6_9EUKA</name>
<gene>
    <name evidence="9" type="ORF">Ctob_004613</name>
</gene>
<dbReference type="SUPFAM" id="SSF56112">
    <property type="entry name" value="Protein kinase-like (PK-like)"/>
    <property type="match status" value="1"/>
</dbReference>
<evidence type="ECO:0000313" key="10">
    <source>
        <dbReference type="Proteomes" id="UP000037460"/>
    </source>
</evidence>
<keyword evidence="3" id="KW-0808">Transferase</keyword>
<feature type="domain" description="Protein kinase" evidence="8">
    <location>
        <begin position="384"/>
        <end position="684"/>
    </location>
</feature>
<keyword evidence="4" id="KW-0547">Nucleotide-binding</keyword>
<feature type="compositionally biased region" description="Pro residues" evidence="7">
    <location>
        <begin position="690"/>
        <end position="700"/>
    </location>
</feature>
<comment type="caution">
    <text evidence="9">The sequence shown here is derived from an EMBL/GenBank/DDBJ whole genome shotgun (WGS) entry which is preliminary data.</text>
</comment>
<evidence type="ECO:0000256" key="6">
    <source>
        <dbReference type="ARBA" id="ARBA00022840"/>
    </source>
</evidence>
<dbReference type="InterPro" id="IPR050494">
    <property type="entry name" value="Ser_Thr_dual-spec_kinase"/>
</dbReference>
<dbReference type="FunFam" id="1.10.510.10:FF:000380">
    <property type="entry name" value="Serine/threonine-protein kinase ppk15"/>
    <property type="match status" value="1"/>
</dbReference>
<dbReference type="InterPro" id="IPR000719">
    <property type="entry name" value="Prot_kinase_dom"/>
</dbReference>
<dbReference type="SMART" id="SM00220">
    <property type="entry name" value="S_TKc"/>
    <property type="match status" value="1"/>
</dbReference>
<dbReference type="InterPro" id="IPR008271">
    <property type="entry name" value="Ser/Thr_kinase_AS"/>
</dbReference>
<dbReference type="GO" id="GO:0005524">
    <property type="term" value="F:ATP binding"/>
    <property type="evidence" value="ECO:0007669"/>
    <property type="project" value="UniProtKB-KW"/>
</dbReference>
<feature type="region of interest" description="Disordered" evidence="7">
    <location>
        <begin position="283"/>
        <end position="314"/>
    </location>
</feature>
<evidence type="ECO:0000256" key="4">
    <source>
        <dbReference type="ARBA" id="ARBA00022741"/>
    </source>
</evidence>
<dbReference type="PANTHER" id="PTHR24058:SF124">
    <property type="entry name" value="PROTEIN KINASE SUPERFAMILY PROTEIN"/>
    <property type="match status" value="1"/>
</dbReference>
<evidence type="ECO:0000256" key="2">
    <source>
        <dbReference type="ARBA" id="ARBA00022553"/>
    </source>
</evidence>
<dbReference type="PROSITE" id="PS50011">
    <property type="entry name" value="PROTEIN_KINASE_DOM"/>
    <property type="match status" value="1"/>
</dbReference>
<dbReference type="OrthoDB" id="9332038at2759"/>
<keyword evidence="10" id="KW-1185">Reference proteome</keyword>
<accession>A0A0M0JBZ6</accession>
<dbReference type="CDD" id="cd14133">
    <property type="entry name" value="PKc_DYRK_like"/>
    <property type="match status" value="1"/>
</dbReference>
<keyword evidence="5 9" id="KW-0418">Kinase</keyword>
<dbReference type="Proteomes" id="UP000037460">
    <property type="component" value="Unassembled WGS sequence"/>
</dbReference>
<dbReference type="AlphaFoldDB" id="A0A0M0JBZ6"/>
<dbReference type="Gene3D" id="1.10.510.10">
    <property type="entry name" value="Transferase(Phosphotransferase) domain 1"/>
    <property type="match status" value="1"/>
</dbReference>
<dbReference type="PROSITE" id="PS00108">
    <property type="entry name" value="PROTEIN_KINASE_ST"/>
    <property type="match status" value="1"/>
</dbReference>
<dbReference type="PANTHER" id="PTHR24058">
    <property type="entry name" value="DUAL SPECIFICITY PROTEIN KINASE"/>
    <property type="match status" value="1"/>
</dbReference>
<evidence type="ECO:0000256" key="3">
    <source>
        <dbReference type="ARBA" id="ARBA00022679"/>
    </source>
</evidence>
<protein>
    <submittedName>
        <fullName evidence="9">Protein kinase domain-containing protein</fullName>
    </submittedName>
</protein>